<dbReference type="InterPro" id="IPR023584">
    <property type="entry name" value="Ribosome_recyc_fac_dom"/>
</dbReference>
<dbReference type="Gene3D" id="3.30.1360.40">
    <property type="match status" value="1"/>
</dbReference>
<dbReference type="InterPro" id="IPR036191">
    <property type="entry name" value="RRF_sf"/>
</dbReference>
<feature type="coiled-coil region" evidence="4">
    <location>
        <begin position="111"/>
        <end position="181"/>
    </location>
</feature>
<dbReference type="HAMAP" id="MF_00040">
    <property type="entry name" value="RRF"/>
    <property type="match status" value="1"/>
</dbReference>
<evidence type="ECO:0000313" key="6">
    <source>
        <dbReference type="EMBL" id="OGH68847.1"/>
    </source>
</evidence>
<comment type="similarity">
    <text evidence="1 3">Belongs to the RRF family.</text>
</comment>
<dbReference type="AlphaFoldDB" id="A0A1F6MB13"/>
<dbReference type="NCBIfam" id="TIGR00496">
    <property type="entry name" value="frr"/>
    <property type="match status" value="1"/>
</dbReference>
<dbReference type="EMBL" id="MFQA01000028">
    <property type="protein sequence ID" value="OGH68847.1"/>
    <property type="molecule type" value="Genomic_DNA"/>
</dbReference>
<organism evidence="6 7">
    <name type="scientific">Candidatus Magasanikbacteria bacterium RIFCSPHIGHO2_02_FULL_45_10</name>
    <dbReference type="NCBI Taxonomy" id="1798679"/>
    <lineage>
        <taxon>Bacteria</taxon>
        <taxon>Candidatus Magasanikiibacteriota</taxon>
    </lineage>
</organism>
<comment type="function">
    <text evidence="3">Responsible for the release of ribosomes from messenger RNA at the termination of protein biosynthesis. May increase the efficiency of translation by recycling ribosomes from one round of translation to another.</text>
</comment>
<evidence type="ECO:0000256" key="2">
    <source>
        <dbReference type="ARBA" id="ARBA00022917"/>
    </source>
</evidence>
<evidence type="ECO:0000256" key="1">
    <source>
        <dbReference type="ARBA" id="ARBA00005912"/>
    </source>
</evidence>
<dbReference type="Proteomes" id="UP000176413">
    <property type="component" value="Unassembled WGS sequence"/>
</dbReference>
<dbReference type="CDD" id="cd00520">
    <property type="entry name" value="RRF"/>
    <property type="match status" value="1"/>
</dbReference>
<protein>
    <recommendedName>
        <fullName evidence="3">Ribosome-recycling factor</fullName>
        <shortName evidence="3">RRF</shortName>
    </recommendedName>
    <alternativeName>
        <fullName evidence="3">Ribosome-releasing factor</fullName>
    </alternativeName>
</protein>
<keyword evidence="2 3" id="KW-0648">Protein biosynthesis</keyword>
<dbReference type="InterPro" id="IPR002661">
    <property type="entry name" value="Ribosome_recyc_fac"/>
</dbReference>
<dbReference type="FunFam" id="3.30.1360.40:FF:000001">
    <property type="entry name" value="Ribosome-recycling factor"/>
    <property type="match status" value="1"/>
</dbReference>
<feature type="domain" description="Ribosome recycling factor" evidence="5">
    <location>
        <begin position="17"/>
        <end position="179"/>
    </location>
</feature>
<dbReference type="SUPFAM" id="SSF55194">
    <property type="entry name" value="Ribosome recycling factor, RRF"/>
    <property type="match status" value="1"/>
</dbReference>
<accession>A0A1F6MB13</accession>
<gene>
    <name evidence="3" type="primary">frr</name>
    <name evidence="6" type="ORF">A3D53_00175</name>
</gene>
<comment type="caution">
    <text evidence="6">The sequence shown here is derived from an EMBL/GenBank/DDBJ whole genome shotgun (WGS) entry which is preliminary data.</text>
</comment>
<dbReference type="Gene3D" id="1.10.132.20">
    <property type="entry name" value="Ribosome-recycling factor"/>
    <property type="match status" value="1"/>
</dbReference>
<evidence type="ECO:0000259" key="5">
    <source>
        <dbReference type="Pfam" id="PF01765"/>
    </source>
</evidence>
<dbReference type="Pfam" id="PF01765">
    <property type="entry name" value="RRF"/>
    <property type="match status" value="1"/>
</dbReference>
<keyword evidence="3" id="KW-0963">Cytoplasm</keyword>
<evidence type="ECO:0000313" key="7">
    <source>
        <dbReference type="Proteomes" id="UP000176413"/>
    </source>
</evidence>
<dbReference type="GO" id="GO:0005737">
    <property type="term" value="C:cytoplasm"/>
    <property type="evidence" value="ECO:0007669"/>
    <property type="project" value="UniProtKB-SubCell"/>
</dbReference>
<sequence length="182" mass="20612">MNVQDFKKEFNAVIDFLKTDISQLRTGRATGAMLDSITVETYGSRQPLKAVGTITVADAKTINVEPWDKSQLGAIEKGIRDSGLGINPVNDGKIIRLILPELTSERRQELLKILSQKLESARISIRKVREEAREMVVLEEKEGGMSEDQKFTMFDEVEKLVKEYNEQIKKIAEQKEKEITSV</sequence>
<dbReference type="GO" id="GO:0043023">
    <property type="term" value="F:ribosomal large subunit binding"/>
    <property type="evidence" value="ECO:0007669"/>
    <property type="project" value="TreeGrafter"/>
</dbReference>
<name>A0A1F6MB13_9BACT</name>
<keyword evidence="4" id="KW-0175">Coiled coil</keyword>
<dbReference type="PANTHER" id="PTHR20982">
    <property type="entry name" value="RIBOSOME RECYCLING FACTOR"/>
    <property type="match status" value="1"/>
</dbReference>
<comment type="subcellular location">
    <subcellularLocation>
        <location evidence="3">Cytoplasm</location>
    </subcellularLocation>
</comment>
<dbReference type="PANTHER" id="PTHR20982:SF3">
    <property type="entry name" value="MITOCHONDRIAL RIBOSOME RECYCLING FACTOR PSEUDO 1"/>
    <property type="match status" value="1"/>
</dbReference>
<evidence type="ECO:0000256" key="4">
    <source>
        <dbReference type="SAM" id="Coils"/>
    </source>
</evidence>
<evidence type="ECO:0000256" key="3">
    <source>
        <dbReference type="HAMAP-Rule" id="MF_00040"/>
    </source>
</evidence>
<dbReference type="GO" id="GO:0006415">
    <property type="term" value="P:translational termination"/>
    <property type="evidence" value="ECO:0007669"/>
    <property type="project" value="UniProtKB-UniRule"/>
</dbReference>
<reference evidence="6 7" key="1">
    <citation type="journal article" date="2016" name="Nat. Commun.">
        <title>Thousands of microbial genomes shed light on interconnected biogeochemical processes in an aquifer system.</title>
        <authorList>
            <person name="Anantharaman K."/>
            <person name="Brown C.T."/>
            <person name="Hug L.A."/>
            <person name="Sharon I."/>
            <person name="Castelle C.J."/>
            <person name="Probst A.J."/>
            <person name="Thomas B.C."/>
            <person name="Singh A."/>
            <person name="Wilkins M.J."/>
            <person name="Karaoz U."/>
            <person name="Brodie E.L."/>
            <person name="Williams K.H."/>
            <person name="Hubbard S.S."/>
            <person name="Banfield J.F."/>
        </authorList>
    </citation>
    <scope>NUCLEOTIDE SEQUENCE [LARGE SCALE GENOMIC DNA]</scope>
</reference>
<proteinExistence type="inferred from homology"/>